<dbReference type="PRINTS" id="PR00507">
    <property type="entry name" value="N12N6MTFRASE"/>
</dbReference>
<proteinExistence type="inferred from homology"/>
<dbReference type="InterPro" id="IPR051537">
    <property type="entry name" value="DNA_Adenine_Mtase"/>
</dbReference>
<protein>
    <recommendedName>
        <fullName evidence="2">site-specific DNA-methyltransferase (adenine-specific)</fullName>
        <ecNumber evidence="2">2.1.1.72</ecNumber>
    </recommendedName>
</protein>
<evidence type="ECO:0000313" key="11">
    <source>
        <dbReference type="EMBL" id="AWD33324.1"/>
    </source>
</evidence>
<evidence type="ECO:0000256" key="8">
    <source>
        <dbReference type="SAM" id="Coils"/>
    </source>
</evidence>
<gene>
    <name evidence="11" type="ORF">Fsol_00532</name>
</gene>
<dbReference type="EMBL" id="CP025989">
    <property type="protein sequence ID" value="AWD33324.1"/>
    <property type="molecule type" value="Genomic_DNA"/>
</dbReference>
<dbReference type="PANTHER" id="PTHR42933">
    <property type="entry name" value="SLR6095 PROTEIN"/>
    <property type="match status" value="1"/>
</dbReference>
<feature type="coiled-coil region" evidence="8">
    <location>
        <begin position="488"/>
        <end position="515"/>
    </location>
</feature>
<dbReference type="EC" id="2.1.1.72" evidence="2"/>
<dbReference type="InterPro" id="IPR002052">
    <property type="entry name" value="DNA_methylase_N6_adenine_CS"/>
</dbReference>
<dbReference type="InterPro" id="IPR022749">
    <property type="entry name" value="D12N6_MeTrfase_N"/>
</dbReference>
<keyword evidence="5" id="KW-0949">S-adenosyl-L-methionine</keyword>
<dbReference type="REBASE" id="249873">
    <property type="entry name" value="M.FsoALG3ORF532P"/>
</dbReference>
<dbReference type="PROSITE" id="PS00092">
    <property type="entry name" value="N6_MTASE"/>
    <property type="match status" value="1"/>
</dbReference>
<dbReference type="InterPro" id="IPR004546">
    <property type="entry name" value="Restrct_endonuc_T1M"/>
</dbReference>
<dbReference type="SUPFAM" id="SSF53335">
    <property type="entry name" value="S-adenosyl-L-methionine-dependent methyltransferases"/>
    <property type="match status" value="1"/>
</dbReference>
<dbReference type="InterPro" id="IPR029063">
    <property type="entry name" value="SAM-dependent_MTases_sf"/>
</dbReference>
<dbReference type="InterPro" id="IPR038333">
    <property type="entry name" value="T1MK-like_N_sf"/>
</dbReference>
<dbReference type="Proteomes" id="UP000244519">
    <property type="component" value="Chromosome"/>
</dbReference>
<keyword evidence="6" id="KW-0680">Restriction system</keyword>
<dbReference type="GO" id="GO:0032259">
    <property type="term" value="P:methylation"/>
    <property type="evidence" value="ECO:0007669"/>
    <property type="project" value="UniProtKB-KW"/>
</dbReference>
<evidence type="ECO:0000256" key="2">
    <source>
        <dbReference type="ARBA" id="ARBA00011900"/>
    </source>
</evidence>
<dbReference type="Gene3D" id="1.20.1260.30">
    <property type="match status" value="1"/>
</dbReference>
<dbReference type="Pfam" id="PF02384">
    <property type="entry name" value="N6_Mtase"/>
    <property type="match status" value="1"/>
</dbReference>
<name>A0A2U8BSI9_9RICK</name>
<dbReference type="Pfam" id="PF12161">
    <property type="entry name" value="HsdM_N"/>
    <property type="match status" value="1"/>
</dbReference>
<dbReference type="AlphaFoldDB" id="A0A2U8BSI9"/>
<dbReference type="InterPro" id="IPR003356">
    <property type="entry name" value="DNA_methylase_A-5"/>
</dbReference>
<keyword evidence="4" id="KW-0808">Transferase</keyword>
<keyword evidence="3" id="KW-0489">Methyltransferase</keyword>
<comment type="catalytic activity">
    <reaction evidence="7">
        <text>a 2'-deoxyadenosine in DNA + S-adenosyl-L-methionine = an N(6)-methyl-2'-deoxyadenosine in DNA + S-adenosyl-L-homocysteine + H(+)</text>
        <dbReference type="Rhea" id="RHEA:15197"/>
        <dbReference type="Rhea" id="RHEA-COMP:12418"/>
        <dbReference type="Rhea" id="RHEA-COMP:12419"/>
        <dbReference type="ChEBI" id="CHEBI:15378"/>
        <dbReference type="ChEBI" id="CHEBI:57856"/>
        <dbReference type="ChEBI" id="CHEBI:59789"/>
        <dbReference type="ChEBI" id="CHEBI:90615"/>
        <dbReference type="ChEBI" id="CHEBI:90616"/>
        <dbReference type="EC" id="2.1.1.72"/>
    </reaction>
</comment>
<dbReference type="GO" id="GO:0009307">
    <property type="term" value="P:DNA restriction-modification system"/>
    <property type="evidence" value="ECO:0007669"/>
    <property type="project" value="UniProtKB-KW"/>
</dbReference>
<dbReference type="Gene3D" id="3.40.50.150">
    <property type="entry name" value="Vaccinia Virus protein VP39"/>
    <property type="match status" value="1"/>
</dbReference>
<dbReference type="PANTHER" id="PTHR42933:SF1">
    <property type="entry name" value="SITE-SPECIFIC DNA-METHYLTRANSFERASE (ADENINE-SPECIFIC)"/>
    <property type="match status" value="1"/>
</dbReference>
<dbReference type="GO" id="GO:0009007">
    <property type="term" value="F:site-specific DNA-methyltransferase (adenine-specific) activity"/>
    <property type="evidence" value="ECO:0007669"/>
    <property type="project" value="UniProtKB-EC"/>
</dbReference>
<keyword evidence="8" id="KW-0175">Coiled coil</keyword>
<evidence type="ECO:0000313" key="12">
    <source>
        <dbReference type="Proteomes" id="UP000244519"/>
    </source>
</evidence>
<sequence length="523" mass="58869">MIDNRKEQERAALHSAIWQMANDLRGSVDGWDFKQYVLGMIFYRFLSERFVSYINEQNNKGQNTAKAFDYASLTDEEAKRECQEAFTEEKGYFILPSQLFDSVQKRAAKDENLNETLQNIFQSIERSAIGKESESDIKGLFDDIDVNSSKLGATVRKRNELLFKLINAVSAINFGNYADSTIDGAGDAYEYLMGMYASSAGKSGGEFFTPQEVSELLANLAIDGREKVYSVYDPACGSGSLLLKFTKMGRNVEFYGQEINLTTYNLCRMNMFLHGIDYDRFEIEHGDTLTEPYQHKRTFDAIVSNPPYSTKWNGDADQQLVNDPRFSSTALAPRSKADLAFVMHSLSVLKENGTAAIVCFPGVLYRAGAEQKIRKYLIECNHIDAVIQLPSDLFFGTSIGTCILVLKKNRTKDSKILFIDASAEFIRVSAKNKLTTSNIEKIVQCYNGRTEQKHFSRLVECNEVAENSYNVSVSAYVEKESENDAVDIIELNAEIAEITQRQAELRAQIDAIVAKLEGKKSHE</sequence>
<feature type="domain" description="N6 adenine-specific DNA methyltransferase N-terminal" evidence="10">
    <location>
        <begin position="13"/>
        <end position="168"/>
    </location>
</feature>
<dbReference type="NCBIfam" id="TIGR00497">
    <property type="entry name" value="hsdM"/>
    <property type="match status" value="1"/>
</dbReference>
<dbReference type="CDD" id="cd02440">
    <property type="entry name" value="AdoMet_MTases"/>
    <property type="match status" value="1"/>
</dbReference>
<dbReference type="RefSeq" id="WP_108673342.1">
    <property type="nucleotide sequence ID" value="NZ_CP025989.1"/>
</dbReference>
<dbReference type="KEGG" id="fso:Fsol_00532"/>
<evidence type="ECO:0000256" key="6">
    <source>
        <dbReference type="ARBA" id="ARBA00022747"/>
    </source>
</evidence>
<evidence type="ECO:0000259" key="10">
    <source>
        <dbReference type="Pfam" id="PF12161"/>
    </source>
</evidence>
<dbReference type="OrthoDB" id="7161184at2"/>
<feature type="domain" description="DNA methylase adenine-specific" evidence="9">
    <location>
        <begin position="182"/>
        <end position="484"/>
    </location>
</feature>
<evidence type="ECO:0000256" key="1">
    <source>
        <dbReference type="ARBA" id="ARBA00006594"/>
    </source>
</evidence>
<evidence type="ECO:0000256" key="7">
    <source>
        <dbReference type="ARBA" id="ARBA00047942"/>
    </source>
</evidence>
<evidence type="ECO:0000256" key="5">
    <source>
        <dbReference type="ARBA" id="ARBA00022691"/>
    </source>
</evidence>
<reference evidence="11 12" key="1">
    <citation type="journal article" date="2018" name="Genome Biol. Evol.">
        <title>The Genome Sequence of "Candidatus Fokinia solitaria": Insights on Reductive Evolution in Rickettsiales.</title>
        <authorList>
            <person name="Floriano A.M."/>
            <person name="Castelli M."/>
            <person name="Krenek S."/>
            <person name="Berendonk T.U."/>
            <person name="Bazzocchi C."/>
            <person name="Petroni G."/>
            <person name="Sassera D."/>
        </authorList>
    </citation>
    <scope>NUCLEOTIDE SEQUENCE [LARGE SCALE GENOMIC DNA]</scope>
    <source>
        <strain evidence="11">Rio ETE_ALG 3VII</strain>
    </source>
</reference>
<accession>A0A2U8BSI9</accession>
<organism evidence="11 12">
    <name type="scientific">Candidatus Fokinia solitaria</name>
    <dbReference type="NCBI Taxonomy" id="1802984"/>
    <lineage>
        <taxon>Bacteria</taxon>
        <taxon>Pseudomonadati</taxon>
        <taxon>Pseudomonadota</taxon>
        <taxon>Alphaproteobacteria</taxon>
        <taxon>Rickettsiales</taxon>
        <taxon>Candidatus Midichloriaceae</taxon>
        <taxon>Candidatus Fokinia</taxon>
    </lineage>
</organism>
<dbReference type="GO" id="GO:0003677">
    <property type="term" value="F:DNA binding"/>
    <property type="evidence" value="ECO:0007669"/>
    <property type="project" value="InterPro"/>
</dbReference>
<evidence type="ECO:0000256" key="3">
    <source>
        <dbReference type="ARBA" id="ARBA00022603"/>
    </source>
</evidence>
<dbReference type="GO" id="GO:0008170">
    <property type="term" value="F:N-methyltransferase activity"/>
    <property type="evidence" value="ECO:0007669"/>
    <property type="project" value="InterPro"/>
</dbReference>
<evidence type="ECO:0000256" key="4">
    <source>
        <dbReference type="ARBA" id="ARBA00022679"/>
    </source>
</evidence>
<comment type="similarity">
    <text evidence="1">Belongs to the N(4)/N(6)-methyltransferase family.</text>
</comment>
<keyword evidence="12" id="KW-1185">Reference proteome</keyword>
<evidence type="ECO:0000259" key="9">
    <source>
        <dbReference type="Pfam" id="PF02384"/>
    </source>
</evidence>